<dbReference type="InterPro" id="IPR014756">
    <property type="entry name" value="Ig_E-set"/>
</dbReference>
<dbReference type="Gene3D" id="2.60.40.1930">
    <property type="match status" value="2"/>
</dbReference>
<dbReference type="Gene3D" id="6.20.50.160">
    <property type="match status" value="1"/>
</dbReference>
<dbReference type="Gene3D" id="1.50.10.20">
    <property type="match status" value="1"/>
</dbReference>
<dbReference type="PROSITE" id="PS51257">
    <property type="entry name" value="PROKAR_LIPOPROTEIN"/>
    <property type="match status" value="1"/>
</dbReference>
<keyword evidence="6" id="KW-0722">Serine protease inhibitor</keyword>
<evidence type="ECO:0000256" key="13">
    <source>
        <dbReference type="SAM" id="SignalP"/>
    </source>
</evidence>
<dbReference type="PANTHER" id="PTHR11412">
    <property type="entry name" value="MACROGLOBULIN / COMPLEMENT"/>
    <property type="match status" value="1"/>
</dbReference>
<reference evidence="17 18" key="1">
    <citation type="submission" date="2024-04" db="EMBL/GenBank/DDBJ databases">
        <authorList>
            <person name="Rising A."/>
            <person name="Reimegard J."/>
            <person name="Sonavane S."/>
            <person name="Akerstrom W."/>
            <person name="Nylinder S."/>
            <person name="Hedman E."/>
            <person name="Kallberg Y."/>
        </authorList>
    </citation>
    <scope>NUCLEOTIDE SEQUENCE [LARGE SCALE GENOMIC DNA]</scope>
</reference>
<evidence type="ECO:0000256" key="2">
    <source>
        <dbReference type="ARBA" id="ARBA00010952"/>
    </source>
</evidence>
<feature type="chain" id="PRO_5043359763" description="TEP1-F" evidence="13">
    <location>
        <begin position="23"/>
        <end position="1551"/>
    </location>
</feature>
<dbReference type="GO" id="GO:0004867">
    <property type="term" value="F:serine-type endopeptidase inhibitor activity"/>
    <property type="evidence" value="ECO:0007669"/>
    <property type="project" value="UniProtKB-KW"/>
</dbReference>
<dbReference type="Pfam" id="PF00207">
    <property type="entry name" value="A2M"/>
    <property type="match status" value="1"/>
</dbReference>
<dbReference type="Proteomes" id="UP001497382">
    <property type="component" value="Unassembled WGS sequence"/>
</dbReference>
<comment type="caution">
    <text evidence="17">The sequence shown here is derived from an EMBL/GenBank/DDBJ whole genome shotgun (WGS) entry which is preliminary data.</text>
</comment>
<evidence type="ECO:0000256" key="9">
    <source>
        <dbReference type="ARBA" id="ARBA00057615"/>
    </source>
</evidence>
<accession>A0AAV1YWB3</accession>
<dbReference type="Gene3D" id="2.20.130.20">
    <property type="match status" value="1"/>
</dbReference>
<gene>
    <name evidence="17" type="ORF">LARSCL_LOCUS1452</name>
</gene>
<dbReference type="InterPro" id="IPR036595">
    <property type="entry name" value="A-macroglobulin_rcpt-bd_sf"/>
</dbReference>
<dbReference type="Pfam" id="PF17791">
    <property type="entry name" value="MG3"/>
    <property type="match status" value="1"/>
</dbReference>
<evidence type="ECO:0000256" key="4">
    <source>
        <dbReference type="ARBA" id="ARBA00022690"/>
    </source>
</evidence>
<dbReference type="SMART" id="SM01361">
    <property type="entry name" value="A2M_recep"/>
    <property type="match status" value="1"/>
</dbReference>
<evidence type="ECO:0000259" key="15">
    <source>
        <dbReference type="SMART" id="SM01360"/>
    </source>
</evidence>
<dbReference type="PANTHER" id="PTHR11412:SF171">
    <property type="entry name" value="PREGNANCY ZONE PROTEIN-LIKE PROTEIN"/>
    <property type="match status" value="1"/>
</dbReference>
<dbReference type="SUPFAM" id="SSF81296">
    <property type="entry name" value="E set domains"/>
    <property type="match status" value="1"/>
</dbReference>
<organism evidence="17 18">
    <name type="scientific">Larinioides sclopetarius</name>
    <dbReference type="NCBI Taxonomy" id="280406"/>
    <lineage>
        <taxon>Eukaryota</taxon>
        <taxon>Metazoa</taxon>
        <taxon>Ecdysozoa</taxon>
        <taxon>Arthropoda</taxon>
        <taxon>Chelicerata</taxon>
        <taxon>Arachnida</taxon>
        <taxon>Araneae</taxon>
        <taxon>Araneomorphae</taxon>
        <taxon>Entelegynae</taxon>
        <taxon>Araneoidea</taxon>
        <taxon>Araneidae</taxon>
        <taxon>Larinioides</taxon>
    </lineage>
</organism>
<dbReference type="InterPro" id="IPR008930">
    <property type="entry name" value="Terpenoid_cyclase/PrenylTrfase"/>
</dbReference>
<dbReference type="InterPro" id="IPR011625">
    <property type="entry name" value="A2M_N_BRD"/>
</dbReference>
<evidence type="ECO:0000256" key="12">
    <source>
        <dbReference type="SAM" id="MobiDB-lite"/>
    </source>
</evidence>
<comment type="function">
    <text evidence="9">Binds covalently through a thioester bond to the pathogen surface resulting in pathogen clearance.</text>
</comment>
<evidence type="ECO:0000256" key="6">
    <source>
        <dbReference type="ARBA" id="ARBA00022900"/>
    </source>
</evidence>
<dbReference type="Gene3D" id="2.60.120.1540">
    <property type="match status" value="1"/>
</dbReference>
<evidence type="ECO:0000259" key="14">
    <source>
        <dbReference type="SMART" id="SM01359"/>
    </source>
</evidence>
<sequence>MGVKKEISVVAFAFILFIACTAEEQLDSGYIFTSPKTFKIPGNNQLQICRFGALGEGSIKVTLNYAESYNGNETFAQEQVFPLEKGKICEFMDFYVNTIDVDNVYYGRLKIDGTIDGEYINGSDKISFSTSKQNIYLIQTDKPFYKPGQTVLFRILKLDKQLKPSSNEDDIAEVYVEDPKGTRLFQFKEISLGKGIMQMSFTLADEPPLGNWRIIVWNNNVTESQTFEVKEYVLPKYDVTIKFPPFVLANAETIPVEICAKYTYGKPVKGMLNLKASLETYSYSRDKTPVFEKSIEIDGCYNHTLNISLIEPDNVYRYRRIMLKASVVEDGTDVQRNATEYLQRQYLPLNLNFNTDQNYRQYFKPGLPYNGRLKVTNPDDSPAPEEAIEICATVSRKRIIFGWLANKKVKYCSNYTSDNNGFIKYTLSPQSTDAESVQLEAKSLKYARDSQNLGSRLDSLNQPSTSMMLNPFYSPSGRFIQLETIGNAIPCDTEQKFKLLFTASKNENTEFNLRYEIRRQGNVIHTGYKDVNFNIEDDVSKKFENDDELINDSETQIVPAPKSTSTSDSDSSESDEDCQSAKDVKYIPPIGEVDIPVSINADMSPSITLLVYYVKEDRETVADSQKIEVEKCFKNKVDFQFGDEAKQPGTKTSITVKSSPNSLCGLRVVDKSVSLLNSNNQLTKEKIFQILESLDNGNYYGGNPCNEQIPQPGLYSTKATSSIRPPGHWTSSSYQDSLTSFRDAGLLVISNLGLFNRPCTSGGGYGGGPIYQTESFSAPVRSKKKGHAVALASTARRPAAPPLSAESGFAADAKIGVSEISATKSAVDVRNYFPETWLFEMQATGPDGLYVTKETLPHTITEWEGSAVCVNAEDGLGLSNTTNIKGFQAFFISNTVPYSVKRGEVFTIVVSIFSYVDEPLPITVSLDESDQFEVTSDSINGDICVQPDTSENLRIKVKATSVGTVNITVRAGTADSNDVCGDSAVYEGGLAKDAITQSFEAEAEGYPAEKVESILFCPTDEEEQTFRKTLSLTLPEDVVPDSSRAIVDVTGNLMGPAIENLDNLVSLPTGCGEQNMVKFTPNYLVMDYLSDIGKLTDQIKRKAVRNLLKGYQRELTYRHDDGSFSAFGNIDREGSMFLTAFVLKSFYEAKRYITIDESILTACQNWIVSKQQTDGCFPNSGQIIDRGIQGGLEKEKNTGGITAYVASALLISKYENETVINNAMSCFSEDTDTRPYNNFLYAYAEALAGKSEAARKRIDDIRPSANETDGVEYYKNPNGTQSLDLETAAYAVLAEIELGKSASDVLGLVRYMSNNLSPRGGFYSTQDTCVGLDALSKFAKIVYKDPVDIEIKFSSILDKTIEIVEDNKLLVQRNLVSDVPGDLNVEASGSGCGLIQAALRYNTKTPPEKQSFYLEVAGECTTSDCKQKKITVITSYIPSGKSSGMTVVEIKMVTGTVPVKESLDNLKADKNNHILRADYEGNKAVFYFPEITNQGERFEFLVDEVVEVDNPQPGTAKVYDYYATELSATTSYSFGDSDISGSSTESGSTEP</sequence>
<dbReference type="InterPro" id="IPR041555">
    <property type="entry name" value="MG3"/>
</dbReference>
<dbReference type="GO" id="GO:0005615">
    <property type="term" value="C:extracellular space"/>
    <property type="evidence" value="ECO:0007669"/>
    <property type="project" value="InterPro"/>
</dbReference>
<keyword evidence="7" id="KW-1015">Disulfide bond</keyword>
<keyword evidence="8" id="KW-0325">Glycoprotein</keyword>
<dbReference type="Gene3D" id="2.60.40.1940">
    <property type="match status" value="1"/>
</dbReference>
<dbReference type="FunFam" id="2.60.40.1930:FF:000001">
    <property type="entry name" value="CD109 isoform 3"/>
    <property type="match status" value="1"/>
</dbReference>
<dbReference type="SUPFAM" id="SSF48239">
    <property type="entry name" value="Terpenoid cyclases/Protein prenyltransferases"/>
    <property type="match status" value="1"/>
</dbReference>
<comment type="subunit">
    <text evidence="10">Heterodimer of a TEP1-N chain and an TEP1-C chain non-covalently linked. Forms a complex composed of TEP1-N and TEP1-C heterodimer, LRIM1 and APL1C; the interaction stabilizes TEP1-N and TEP1-C heterodimer, prevents its binding to tissues while circulating in the hemolymph and protects the thioester bond from hydrolysis. Mature TEP1 and to a lesser extent full-length TEP1 interact with SPCLIP1; the interaction is induced by microbial infection.</text>
</comment>
<keyword evidence="5 13" id="KW-0732">Signal</keyword>
<feature type="signal peptide" evidence="13">
    <location>
        <begin position="1"/>
        <end position="22"/>
    </location>
</feature>
<dbReference type="InterPro" id="IPR011626">
    <property type="entry name" value="Alpha-macroglobulin_TED"/>
</dbReference>
<evidence type="ECO:0000256" key="5">
    <source>
        <dbReference type="ARBA" id="ARBA00022729"/>
    </source>
</evidence>
<evidence type="ECO:0000313" key="17">
    <source>
        <dbReference type="EMBL" id="CAL1263347.1"/>
    </source>
</evidence>
<dbReference type="InterPro" id="IPR002890">
    <property type="entry name" value="MG2"/>
</dbReference>
<dbReference type="InterPro" id="IPR001599">
    <property type="entry name" value="Macroglobln_a2"/>
</dbReference>
<evidence type="ECO:0000256" key="10">
    <source>
        <dbReference type="ARBA" id="ARBA00063781"/>
    </source>
</evidence>
<keyword evidence="4" id="KW-0646">Protease inhibitor</keyword>
<feature type="domain" description="Alpha-2-macroglobulin bait region" evidence="14">
    <location>
        <begin position="480"/>
        <end position="676"/>
    </location>
</feature>
<dbReference type="SUPFAM" id="SSF49410">
    <property type="entry name" value="Alpha-macroglobulin receptor domain"/>
    <property type="match status" value="1"/>
</dbReference>
<evidence type="ECO:0000259" key="16">
    <source>
        <dbReference type="SMART" id="SM01361"/>
    </source>
</evidence>
<dbReference type="SMART" id="SM01360">
    <property type="entry name" value="A2M"/>
    <property type="match status" value="1"/>
</dbReference>
<dbReference type="SMART" id="SM01419">
    <property type="entry name" value="Thiol-ester_cl"/>
    <property type="match status" value="1"/>
</dbReference>
<evidence type="ECO:0000256" key="11">
    <source>
        <dbReference type="ARBA" id="ARBA00078071"/>
    </source>
</evidence>
<dbReference type="Pfam" id="PF17789">
    <property type="entry name" value="MG4"/>
    <property type="match status" value="1"/>
</dbReference>
<dbReference type="InterPro" id="IPR019742">
    <property type="entry name" value="MacrogloblnA2_CS"/>
</dbReference>
<evidence type="ECO:0000256" key="7">
    <source>
        <dbReference type="ARBA" id="ARBA00023157"/>
    </source>
</evidence>
<evidence type="ECO:0000256" key="3">
    <source>
        <dbReference type="ARBA" id="ARBA00022525"/>
    </source>
</evidence>
<evidence type="ECO:0000313" key="18">
    <source>
        <dbReference type="Proteomes" id="UP001497382"/>
    </source>
</evidence>
<dbReference type="InterPro" id="IPR047565">
    <property type="entry name" value="Alpha-macroglob_thiol-ester_cl"/>
</dbReference>
<dbReference type="SMART" id="SM01359">
    <property type="entry name" value="A2M_N_2"/>
    <property type="match status" value="1"/>
</dbReference>
<dbReference type="EMBL" id="CAXIEN010000008">
    <property type="protein sequence ID" value="CAL1263347.1"/>
    <property type="molecule type" value="Genomic_DNA"/>
</dbReference>
<feature type="region of interest" description="Disordered" evidence="12">
    <location>
        <begin position="550"/>
        <end position="581"/>
    </location>
</feature>
<evidence type="ECO:0000256" key="8">
    <source>
        <dbReference type="ARBA" id="ARBA00023180"/>
    </source>
</evidence>
<dbReference type="InterPro" id="IPR009048">
    <property type="entry name" value="A-macroglobulin_rcpt-bd"/>
</dbReference>
<dbReference type="InterPro" id="IPR013783">
    <property type="entry name" value="Ig-like_fold"/>
</dbReference>
<feature type="domain" description="Alpha-macroglobulin receptor-binding" evidence="16">
    <location>
        <begin position="1443"/>
        <end position="1532"/>
    </location>
</feature>
<proteinExistence type="inferred from homology"/>
<name>A0AAV1YWB3_9ARAC</name>
<dbReference type="InterPro" id="IPR050473">
    <property type="entry name" value="A2M/Complement_sys"/>
</dbReference>
<comment type="subcellular location">
    <subcellularLocation>
        <location evidence="1">Secreted</location>
    </subcellularLocation>
</comment>
<dbReference type="InterPro" id="IPR040839">
    <property type="entry name" value="MG4"/>
</dbReference>
<dbReference type="Gene3D" id="2.60.40.690">
    <property type="entry name" value="Alpha-macroglobulin, receptor-binding domain"/>
    <property type="match status" value="1"/>
</dbReference>
<keyword evidence="3" id="KW-0964">Secreted</keyword>
<dbReference type="Pfam" id="PF01835">
    <property type="entry name" value="MG2"/>
    <property type="match status" value="1"/>
</dbReference>
<dbReference type="Pfam" id="PF07703">
    <property type="entry name" value="A2M_BRD"/>
    <property type="match status" value="1"/>
</dbReference>
<feature type="domain" description="Alpha-2-macroglobulin" evidence="15">
    <location>
        <begin position="836"/>
        <end position="926"/>
    </location>
</feature>
<dbReference type="Pfam" id="PF07677">
    <property type="entry name" value="A2M_recep"/>
    <property type="match status" value="1"/>
</dbReference>
<dbReference type="Pfam" id="PF07678">
    <property type="entry name" value="TED_complement"/>
    <property type="match status" value="1"/>
</dbReference>
<comment type="similarity">
    <text evidence="2">Belongs to the protease inhibitor I39 (alpha-2-macroglobulin) family.</text>
</comment>
<protein>
    <recommendedName>
        <fullName evidence="11">TEP1-F</fullName>
    </recommendedName>
</protein>
<evidence type="ECO:0000256" key="1">
    <source>
        <dbReference type="ARBA" id="ARBA00004613"/>
    </source>
</evidence>
<keyword evidence="18" id="KW-1185">Reference proteome</keyword>
<dbReference type="PROSITE" id="PS00477">
    <property type="entry name" value="ALPHA_2_MACROGLOBULIN"/>
    <property type="match status" value="1"/>
</dbReference>
<dbReference type="Gene3D" id="2.60.40.10">
    <property type="entry name" value="Immunoglobulins"/>
    <property type="match status" value="2"/>
</dbReference>